<keyword evidence="4" id="KW-0378">Hydrolase</keyword>
<proteinExistence type="predicted"/>
<evidence type="ECO:0000259" key="3">
    <source>
        <dbReference type="Pfam" id="PF00144"/>
    </source>
</evidence>
<evidence type="ECO:0000313" key="4">
    <source>
        <dbReference type="EMBL" id="TAA26926.1"/>
    </source>
</evidence>
<dbReference type="InterPro" id="IPR011990">
    <property type="entry name" value="TPR-like_helical_dom_sf"/>
</dbReference>
<dbReference type="InterPro" id="IPR001466">
    <property type="entry name" value="Beta-lactam-related"/>
</dbReference>
<dbReference type="SUPFAM" id="SSF56601">
    <property type="entry name" value="beta-lactamase/transpeptidase-like"/>
    <property type="match status" value="1"/>
</dbReference>
<dbReference type="Pfam" id="PF00144">
    <property type="entry name" value="Beta-lactamase"/>
    <property type="match status" value="1"/>
</dbReference>
<dbReference type="SUPFAM" id="SSF48452">
    <property type="entry name" value="TPR-like"/>
    <property type="match status" value="1"/>
</dbReference>
<evidence type="ECO:0000256" key="2">
    <source>
        <dbReference type="SAM" id="SignalP"/>
    </source>
</evidence>
<name>A0A4Q8LE16_9GAMM</name>
<reference evidence="4 5" key="1">
    <citation type="submission" date="2019-02" db="EMBL/GenBank/DDBJ databases">
        <title>WGS of Pseudoxanthomonas species novum from clinical isolates.</title>
        <authorList>
            <person name="Bernier A.-M."/>
            <person name="Bernard K."/>
            <person name="Vachon A."/>
        </authorList>
    </citation>
    <scope>NUCLEOTIDE SEQUENCE [LARGE SCALE GENOMIC DNA]</scope>
    <source>
        <strain evidence="4 5">NML171200</strain>
    </source>
</reference>
<organism evidence="4 5">
    <name type="scientific">Pseudoxanthomonas winnipegensis</name>
    <dbReference type="NCBI Taxonomy" id="2480810"/>
    <lineage>
        <taxon>Bacteria</taxon>
        <taxon>Pseudomonadati</taxon>
        <taxon>Pseudomonadota</taxon>
        <taxon>Gammaproteobacteria</taxon>
        <taxon>Lysobacterales</taxon>
        <taxon>Lysobacteraceae</taxon>
        <taxon>Pseudoxanthomonas</taxon>
    </lineage>
</organism>
<gene>
    <name evidence="4" type="ORF">EA660_06860</name>
</gene>
<dbReference type="Proteomes" id="UP000292627">
    <property type="component" value="Unassembled WGS sequence"/>
</dbReference>
<feature type="region of interest" description="Disordered" evidence="1">
    <location>
        <begin position="470"/>
        <end position="492"/>
    </location>
</feature>
<dbReference type="InterPro" id="IPR050789">
    <property type="entry name" value="Diverse_Enzym_Activities"/>
</dbReference>
<keyword evidence="2" id="KW-0732">Signal</keyword>
<evidence type="ECO:0000313" key="5">
    <source>
        <dbReference type="Proteomes" id="UP000292627"/>
    </source>
</evidence>
<protein>
    <submittedName>
        <fullName evidence="4">Class A beta-lactamase-related serine hydrolase</fullName>
    </submittedName>
</protein>
<feature type="signal peptide" evidence="2">
    <location>
        <begin position="1"/>
        <end position="27"/>
    </location>
</feature>
<comment type="caution">
    <text evidence="4">The sequence shown here is derived from an EMBL/GenBank/DDBJ whole genome shotgun (WGS) entry which is preliminary data.</text>
</comment>
<dbReference type="OrthoDB" id="119951at2"/>
<feature type="chain" id="PRO_5020423454" evidence="2">
    <location>
        <begin position="28"/>
        <end position="492"/>
    </location>
</feature>
<sequence>MRYMMSFKRLAVLLLAAALLSPFGVTAEDPLPHALARQMAVNAERYGIPGQAMLVAHDGQVLFRGAQGEADVRTHERLTTDFVFPVYSLSKLFVSTLVMQLVEQGKVALDMPASAYLPGLPARWKAIPVRDFLDHTSGVPDYFDARQGKGAAADTVFPPDLQTVFASLADAPLQFPPGTESRYTQTNYLVLAALLARQYGKPYPQVAQERIIRRLHLRHTWLGGSALPEQRVVTSYIGRQGHLEEEQELPWPAYAYGHAALYTSLDDLARFLQAMTSGELVGKATLQRLWQPRLLANGRRGWFAAGWESGESGAYRQVGHDGGTRVRVRILFEGSLDGDLYTFVYLTNGSAKNVWSRVLVDSAMAVVAPERFPVETLSEAMVRYALQPQAEGDALAQAKAIRAGTTLDAATLERTINNAGYTLRDNLGIDPALRVFALNTVLFPDSANAWDSLAEAHATRGDAAQAKALYEKARGLRDKPRDEDAKAGRPGG</sequence>
<dbReference type="AlphaFoldDB" id="A0A4Q8LE16"/>
<dbReference type="EMBL" id="SHMC01000002">
    <property type="protein sequence ID" value="TAA26926.1"/>
    <property type="molecule type" value="Genomic_DNA"/>
</dbReference>
<dbReference type="InterPro" id="IPR012338">
    <property type="entry name" value="Beta-lactam/transpept-like"/>
</dbReference>
<dbReference type="GO" id="GO:0016787">
    <property type="term" value="F:hydrolase activity"/>
    <property type="evidence" value="ECO:0007669"/>
    <property type="project" value="UniProtKB-KW"/>
</dbReference>
<evidence type="ECO:0000256" key="1">
    <source>
        <dbReference type="SAM" id="MobiDB-lite"/>
    </source>
</evidence>
<accession>A0A4Q8LE16</accession>
<dbReference type="PANTHER" id="PTHR43283">
    <property type="entry name" value="BETA-LACTAMASE-RELATED"/>
    <property type="match status" value="1"/>
</dbReference>
<feature type="domain" description="Beta-lactamase-related" evidence="3">
    <location>
        <begin position="43"/>
        <end position="351"/>
    </location>
</feature>
<dbReference type="Gene3D" id="3.40.710.10">
    <property type="entry name" value="DD-peptidase/beta-lactamase superfamily"/>
    <property type="match status" value="1"/>
</dbReference>
<dbReference type="Gene3D" id="1.25.40.10">
    <property type="entry name" value="Tetratricopeptide repeat domain"/>
    <property type="match status" value="1"/>
</dbReference>